<reference evidence="1 2" key="1">
    <citation type="submission" date="2015-08" db="EMBL/GenBank/DDBJ databases">
        <title>Next Generation Sequencing and Analysis of the Genome of Puccinia sorghi L Schw, the Causal Agent of Maize Common Rust.</title>
        <authorList>
            <person name="Rochi L."/>
            <person name="Burguener G."/>
            <person name="Darino M."/>
            <person name="Turjanski A."/>
            <person name="Kreff E."/>
            <person name="Dieguez M.J."/>
            <person name="Sacco F."/>
        </authorList>
    </citation>
    <scope>NUCLEOTIDE SEQUENCE [LARGE SCALE GENOMIC DNA]</scope>
    <source>
        <strain evidence="1 2">RO10H11247</strain>
    </source>
</reference>
<sequence length="91" mass="10244">PYQLGSNDGFLQSIPKTELETILQLTEENYSIWKDKMTSLLKPHSLKSLNDQTIPLGDSNNAELTMLLIAKMDHVTMICLISIIKLGENIQ</sequence>
<dbReference type="AlphaFoldDB" id="A0A0L6UWB4"/>
<name>A0A0L6UWB4_9BASI</name>
<evidence type="ECO:0000313" key="2">
    <source>
        <dbReference type="Proteomes" id="UP000037035"/>
    </source>
</evidence>
<evidence type="ECO:0000313" key="1">
    <source>
        <dbReference type="EMBL" id="KNZ52155.1"/>
    </source>
</evidence>
<comment type="caution">
    <text evidence="1">The sequence shown here is derived from an EMBL/GenBank/DDBJ whole genome shotgun (WGS) entry which is preliminary data.</text>
</comment>
<organism evidence="1 2">
    <name type="scientific">Puccinia sorghi</name>
    <dbReference type="NCBI Taxonomy" id="27349"/>
    <lineage>
        <taxon>Eukaryota</taxon>
        <taxon>Fungi</taxon>
        <taxon>Dikarya</taxon>
        <taxon>Basidiomycota</taxon>
        <taxon>Pucciniomycotina</taxon>
        <taxon>Pucciniomycetes</taxon>
        <taxon>Pucciniales</taxon>
        <taxon>Pucciniaceae</taxon>
        <taxon>Puccinia</taxon>
    </lineage>
</organism>
<dbReference type="Proteomes" id="UP000037035">
    <property type="component" value="Unassembled WGS sequence"/>
</dbReference>
<keyword evidence="2" id="KW-1185">Reference proteome</keyword>
<dbReference type="EMBL" id="LAVV01008691">
    <property type="protein sequence ID" value="KNZ52155.1"/>
    <property type="molecule type" value="Genomic_DNA"/>
</dbReference>
<feature type="non-terminal residue" evidence="1">
    <location>
        <position position="1"/>
    </location>
</feature>
<dbReference type="VEuPathDB" id="FungiDB:VP01_3670g3"/>
<proteinExistence type="predicted"/>
<gene>
    <name evidence="1" type="ORF">VP01_3670g3</name>
</gene>
<accession>A0A0L6UWB4</accession>
<protein>
    <submittedName>
        <fullName evidence="1">Uncharacterized protein</fullName>
    </submittedName>
</protein>